<evidence type="ECO:0000313" key="5">
    <source>
        <dbReference type="Proteomes" id="UP001377573"/>
    </source>
</evidence>
<evidence type="ECO:0000259" key="3">
    <source>
        <dbReference type="Pfam" id="PF13559"/>
    </source>
</evidence>
<gene>
    <name evidence="4" type="ORF">V8Z62_15055</name>
</gene>
<evidence type="ECO:0000313" key="4">
    <source>
        <dbReference type="EMBL" id="WWS84579.1"/>
    </source>
</evidence>
<dbReference type="Proteomes" id="UP001377573">
    <property type="component" value="Chromosome"/>
</dbReference>
<protein>
    <submittedName>
        <fullName evidence="4">DUF4129 domain-containing protein</fullName>
    </submittedName>
</protein>
<feature type="domain" description="Protein-glutamine gamma-glutamyltransferase-like C-terminal" evidence="3">
    <location>
        <begin position="175"/>
        <end position="244"/>
    </location>
</feature>
<feature type="transmembrane region" description="Helical" evidence="2">
    <location>
        <begin position="84"/>
        <end position="109"/>
    </location>
</feature>
<feature type="region of interest" description="Disordered" evidence="1">
    <location>
        <begin position="44"/>
        <end position="80"/>
    </location>
</feature>
<dbReference type="RefSeq" id="WP_338566290.1">
    <property type="nucleotide sequence ID" value="NZ_CP146240.1"/>
</dbReference>
<feature type="compositionally biased region" description="Low complexity" evidence="1">
    <location>
        <begin position="62"/>
        <end position="72"/>
    </location>
</feature>
<keyword evidence="2" id="KW-0812">Transmembrane</keyword>
<proteinExistence type="predicted"/>
<evidence type="ECO:0000256" key="1">
    <source>
        <dbReference type="SAM" id="MobiDB-lite"/>
    </source>
</evidence>
<accession>A0ABZ2HRD8</accession>
<dbReference type="InterPro" id="IPR025403">
    <property type="entry name" value="TgpA-like_C"/>
</dbReference>
<dbReference type="Pfam" id="PF13559">
    <property type="entry name" value="DUF4129"/>
    <property type="match status" value="1"/>
</dbReference>
<sequence length="251" mass="26241">MSRPEPPVRAPEAVRRSGATAPLLGLAAIAGLFGVLMLAAAGQGTPQFSSSQPESTPPPPEDLVLPVPSTTGTPPPPESWGESALAQILGVVFGALLTLAVLALVLVVLRQLLRFLRRLWQARPLDRREVTAAAGEDGGSTPAVPPNEEVIRRGVSAALRTVTARPDPGDAIVAAWVGLEESAADAGHGRGAAETPAEFTARVVGARRSIAADVLRLQGLYERVRFGGLVADEQDRQSAVVALRGIKEGWR</sequence>
<keyword evidence="5" id="KW-1185">Reference proteome</keyword>
<keyword evidence="2" id="KW-0472">Membrane</keyword>
<reference evidence="4 5" key="1">
    <citation type="submission" date="2024-02" db="EMBL/GenBank/DDBJ databases">
        <authorList>
            <person name="Alasadi S."/>
            <person name="Hussein S.A."/>
        </authorList>
    </citation>
    <scope>NUCLEOTIDE SEQUENCE [LARGE SCALE GENOMIC DNA]</scope>
    <source>
        <strain evidence="4 5">GJ_SRA_44_2022</strain>
    </source>
</reference>
<dbReference type="EMBL" id="CP146240">
    <property type="protein sequence ID" value="WWS84579.1"/>
    <property type="molecule type" value="Genomic_DNA"/>
</dbReference>
<feature type="compositionally biased region" description="Low complexity" evidence="1">
    <location>
        <begin position="45"/>
        <end position="54"/>
    </location>
</feature>
<evidence type="ECO:0000256" key="2">
    <source>
        <dbReference type="SAM" id="Phobius"/>
    </source>
</evidence>
<feature type="transmembrane region" description="Helical" evidence="2">
    <location>
        <begin position="21"/>
        <end position="41"/>
    </location>
</feature>
<name>A0ABZ2HRD8_9MICO</name>
<keyword evidence="2" id="KW-1133">Transmembrane helix</keyword>
<organism evidence="4 5">
    <name type="scientific">Microbacterium paraoxydans</name>
    <dbReference type="NCBI Taxonomy" id="199592"/>
    <lineage>
        <taxon>Bacteria</taxon>
        <taxon>Bacillati</taxon>
        <taxon>Actinomycetota</taxon>
        <taxon>Actinomycetes</taxon>
        <taxon>Micrococcales</taxon>
        <taxon>Microbacteriaceae</taxon>
        <taxon>Microbacterium</taxon>
    </lineage>
</organism>